<name>A0A3L7AEZ3_9HYPH</name>
<dbReference type="Gene3D" id="1.25.40.10">
    <property type="entry name" value="Tetratricopeptide repeat domain"/>
    <property type="match status" value="1"/>
</dbReference>
<reference evidence="3 4" key="1">
    <citation type="submission" date="2018-10" db="EMBL/GenBank/DDBJ databases">
        <title>Xanthobacter tagetidis genome sequencing and assembly.</title>
        <authorList>
            <person name="Maclea K.S."/>
            <person name="Goen A.E."/>
            <person name="Fatima S.A."/>
        </authorList>
    </citation>
    <scope>NUCLEOTIDE SEQUENCE [LARGE SCALE GENOMIC DNA]</scope>
    <source>
        <strain evidence="3 4">ATCC 700314</strain>
    </source>
</reference>
<dbReference type="Proteomes" id="UP000269692">
    <property type="component" value="Unassembled WGS sequence"/>
</dbReference>
<feature type="compositionally biased region" description="Pro residues" evidence="1">
    <location>
        <begin position="154"/>
        <end position="178"/>
    </location>
</feature>
<dbReference type="InterPro" id="IPR006597">
    <property type="entry name" value="Sel1-like"/>
</dbReference>
<sequence>MAVRVLEDFDTGPGHAVIDLGRPIVGGVRLAFRRLDAEPRDLGAEGWQSGVHWFETQAVSAGGSWVRVGPEVVNRIAELVPVEIRSADDGVIGTIAWPSILHSVAEVLPDGFRRPRFAAPDRPEALPLTREAAPQPPAVAAPAARPLRNAPSSPIQPSPSRPSPPAPARQEPEPPPAPAQAATVPSDLLHEATAVPATQLLRNPEPAEPAAQPKADRPAPEPAPQPATTRPRGDPPAEAAGTEAHRERSRISTDWLIAATAAVIPFLAILGFAATMLSKPPQSPPSVAASSDPALSDAVRRCDELASSIFDPDRPATVPASMAPFPLADRATEDVAIAKCVAAAGLTGDAIQQRRMEQQAGFATASRAVSLARAGDTVAAQSFMQAARQWWTKAAERGSAVASNDIGLLHDGWFNSKANNYSFVPKDTRAAFVYFLASAEGGYAVGLRNAGVRLIDDGGAKNLETGINYLKQSADLGYIQPLLDLGALYYFGRRDFQKREDQGLNYYRRACARPEWMTEARNHLEEKFRGNRRSARSVLPECYDRGP</sequence>
<feature type="region of interest" description="Disordered" evidence="1">
    <location>
        <begin position="196"/>
        <end position="249"/>
    </location>
</feature>
<dbReference type="InterPro" id="IPR011990">
    <property type="entry name" value="TPR-like_helical_dom_sf"/>
</dbReference>
<dbReference type="SUPFAM" id="SSF81901">
    <property type="entry name" value="HCP-like"/>
    <property type="match status" value="1"/>
</dbReference>
<comment type="caution">
    <text evidence="3">The sequence shown here is derived from an EMBL/GenBank/DDBJ whole genome shotgun (WGS) entry which is preliminary data.</text>
</comment>
<dbReference type="EMBL" id="RCTF01000009">
    <property type="protein sequence ID" value="RLP78201.1"/>
    <property type="molecule type" value="Genomic_DNA"/>
</dbReference>
<evidence type="ECO:0000256" key="1">
    <source>
        <dbReference type="SAM" id="MobiDB-lite"/>
    </source>
</evidence>
<evidence type="ECO:0000313" key="3">
    <source>
        <dbReference type="EMBL" id="RLP78201.1"/>
    </source>
</evidence>
<keyword evidence="4" id="KW-1185">Reference proteome</keyword>
<protein>
    <submittedName>
        <fullName evidence="3">Sel1 repeat family protein</fullName>
    </submittedName>
</protein>
<proteinExistence type="predicted"/>
<accession>A0A3L7AEZ3</accession>
<evidence type="ECO:0000313" key="4">
    <source>
        <dbReference type="Proteomes" id="UP000269692"/>
    </source>
</evidence>
<keyword evidence="2" id="KW-1133">Transmembrane helix</keyword>
<feature type="transmembrane region" description="Helical" evidence="2">
    <location>
        <begin position="255"/>
        <end position="277"/>
    </location>
</feature>
<dbReference type="OrthoDB" id="8005695at2"/>
<gene>
    <name evidence="3" type="ORF">D9R14_12505</name>
</gene>
<organism evidence="3 4">
    <name type="scientific">Xanthobacter tagetidis</name>
    <dbReference type="NCBI Taxonomy" id="60216"/>
    <lineage>
        <taxon>Bacteria</taxon>
        <taxon>Pseudomonadati</taxon>
        <taxon>Pseudomonadota</taxon>
        <taxon>Alphaproteobacteria</taxon>
        <taxon>Hyphomicrobiales</taxon>
        <taxon>Xanthobacteraceae</taxon>
        <taxon>Xanthobacter</taxon>
    </lineage>
</organism>
<feature type="region of interest" description="Disordered" evidence="1">
    <location>
        <begin position="127"/>
        <end position="183"/>
    </location>
</feature>
<dbReference type="AlphaFoldDB" id="A0A3L7AEZ3"/>
<dbReference type="RefSeq" id="WP_121623667.1">
    <property type="nucleotide sequence ID" value="NZ_JACIIW010000009.1"/>
</dbReference>
<dbReference type="SMART" id="SM00671">
    <property type="entry name" value="SEL1"/>
    <property type="match status" value="3"/>
</dbReference>
<keyword evidence="2" id="KW-0812">Transmembrane</keyword>
<evidence type="ECO:0000256" key="2">
    <source>
        <dbReference type="SAM" id="Phobius"/>
    </source>
</evidence>
<keyword evidence="2" id="KW-0472">Membrane</keyword>
<feature type="compositionally biased region" description="Low complexity" evidence="1">
    <location>
        <begin position="140"/>
        <end position="153"/>
    </location>
</feature>